<comment type="caution">
    <text evidence="1">The sequence shown here is derived from an EMBL/GenBank/DDBJ whole genome shotgun (WGS) entry which is preliminary data.</text>
</comment>
<reference evidence="1" key="1">
    <citation type="journal article" date="2015" name="Nature">
        <title>Complex archaea that bridge the gap between prokaryotes and eukaryotes.</title>
        <authorList>
            <person name="Spang A."/>
            <person name="Saw J.H."/>
            <person name="Jorgensen S.L."/>
            <person name="Zaremba-Niedzwiedzka K."/>
            <person name="Martijn J."/>
            <person name="Lind A.E."/>
            <person name="van Eijk R."/>
            <person name="Schleper C."/>
            <person name="Guy L."/>
            <person name="Ettema T.J."/>
        </authorList>
    </citation>
    <scope>NUCLEOTIDE SEQUENCE</scope>
</reference>
<protein>
    <submittedName>
        <fullName evidence="1">Uncharacterized protein</fullName>
    </submittedName>
</protein>
<organism evidence="1">
    <name type="scientific">marine sediment metagenome</name>
    <dbReference type="NCBI Taxonomy" id="412755"/>
    <lineage>
        <taxon>unclassified sequences</taxon>
        <taxon>metagenomes</taxon>
        <taxon>ecological metagenomes</taxon>
    </lineage>
</organism>
<evidence type="ECO:0000313" key="1">
    <source>
        <dbReference type="EMBL" id="KKK76813.1"/>
    </source>
</evidence>
<proteinExistence type="predicted"/>
<accession>A0A0F8Y679</accession>
<dbReference type="AlphaFoldDB" id="A0A0F8Y679"/>
<feature type="non-terminal residue" evidence="1">
    <location>
        <position position="189"/>
    </location>
</feature>
<sequence length="189" mass="20678">MLSYQGSYELAQSLASDSDSTNLTLLKSFIKIGTKKLQAQLGLYITAEERSIVMYTDTITGTSGLAYYLPENFKSLTEFFTTIGTVQHPTELIQDIELWRGISSNTTGSTSSYPQLVFVKNDRIEVWPLPTSSDTNTSTIRYEAIEKDLTQADYATGTITTLANGGTAVTGAGTTWTSAMVGRHFRIDA</sequence>
<gene>
    <name evidence="1" type="ORF">LCGC14_2859870</name>
</gene>
<dbReference type="EMBL" id="LAZR01055243">
    <property type="protein sequence ID" value="KKK76813.1"/>
    <property type="molecule type" value="Genomic_DNA"/>
</dbReference>
<name>A0A0F8Y679_9ZZZZ</name>